<protein>
    <submittedName>
        <fullName evidence="2">Uncharacterized protein</fullName>
    </submittedName>
</protein>
<dbReference type="AlphaFoldDB" id="A0A146K246"/>
<dbReference type="EMBL" id="GDID01005819">
    <property type="protein sequence ID" value="JAP90787.1"/>
    <property type="molecule type" value="Transcribed_RNA"/>
</dbReference>
<proteinExistence type="predicted"/>
<evidence type="ECO:0000256" key="1">
    <source>
        <dbReference type="SAM" id="Coils"/>
    </source>
</evidence>
<feature type="non-terminal residue" evidence="2">
    <location>
        <position position="1"/>
    </location>
</feature>
<reference evidence="2" key="1">
    <citation type="submission" date="2015-07" db="EMBL/GenBank/DDBJ databases">
        <title>Adaptation to a free-living lifestyle via gene acquisitions in the diplomonad Trepomonas sp. PC1.</title>
        <authorList>
            <person name="Xu F."/>
            <person name="Jerlstrom-Hultqvist J."/>
            <person name="Kolisko M."/>
            <person name="Simpson A.G.B."/>
            <person name="Roger A.J."/>
            <person name="Svard S.G."/>
            <person name="Andersson J.O."/>
        </authorList>
    </citation>
    <scope>NUCLEOTIDE SEQUENCE</scope>
    <source>
        <strain evidence="2">PC1</strain>
    </source>
</reference>
<evidence type="ECO:0000313" key="2">
    <source>
        <dbReference type="EMBL" id="JAP90787.1"/>
    </source>
</evidence>
<sequence length="220" mass="26010">NYFTHRILESQDNFLKSVLIPNLKRQFDAQNGKIEQQQVATQQKIQVADASVQTEEVKRRFDPISIFYDQITTQPSTREIVSQTRQEMQLMHQKTLQQTLSQLNSQFNQQISQLNQCLEAERHSKSQIDHYKLLLESLQQKLQQSELLLNDQKCFACSQDIKKQNNQILAQFQSNLEQQQQTNLEQTFRISELEQYLNQCLSDLKLAEQEKQLLQRRVIQ</sequence>
<name>A0A146K246_9EUKA</name>
<accession>A0A146K246</accession>
<organism evidence="2">
    <name type="scientific">Trepomonas sp. PC1</name>
    <dbReference type="NCBI Taxonomy" id="1076344"/>
    <lineage>
        <taxon>Eukaryota</taxon>
        <taxon>Metamonada</taxon>
        <taxon>Diplomonadida</taxon>
        <taxon>Hexamitidae</taxon>
        <taxon>Hexamitinae</taxon>
        <taxon>Trepomonas</taxon>
    </lineage>
</organism>
<gene>
    <name evidence="2" type="ORF">TPC1_17810</name>
</gene>
<feature type="coiled-coil region" evidence="1">
    <location>
        <begin position="128"/>
        <end position="217"/>
    </location>
</feature>
<keyword evidence="1" id="KW-0175">Coiled coil</keyword>
<feature type="non-terminal residue" evidence="2">
    <location>
        <position position="220"/>
    </location>
</feature>